<dbReference type="PANTHER" id="PTHR28124:SF1">
    <property type="entry name" value="DNA REPLICATION REGULATOR SLD2"/>
    <property type="match status" value="1"/>
</dbReference>
<evidence type="ECO:0000256" key="4">
    <source>
        <dbReference type="ARBA" id="ARBA00022705"/>
    </source>
</evidence>
<evidence type="ECO:0000256" key="8">
    <source>
        <dbReference type="SAM" id="MobiDB-lite"/>
    </source>
</evidence>
<dbReference type="Pfam" id="PF11719">
    <property type="entry name" value="Drc1-Sld2"/>
    <property type="match status" value="1"/>
</dbReference>
<feature type="compositionally biased region" description="Polar residues" evidence="8">
    <location>
        <begin position="137"/>
        <end position="150"/>
    </location>
</feature>
<dbReference type="EMBL" id="BABT02000025">
    <property type="protein sequence ID" value="GAA93856.1"/>
    <property type="molecule type" value="Genomic_DNA"/>
</dbReference>
<dbReference type="GO" id="GO:0003688">
    <property type="term" value="F:DNA replication origin binding"/>
    <property type="evidence" value="ECO:0007669"/>
    <property type="project" value="TreeGrafter"/>
</dbReference>
<reference evidence="9 10" key="2">
    <citation type="journal article" date="2012" name="Open Biol.">
        <title>Characteristics of nucleosomes and linker DNA regions on the genome of the basidiomycete Mixia osmundae revealed by mono- and dinucleosome mapping.</title>
        <authorList>
            <person name="Nishida H."/>
            <person name="Kondo S."/>
            <person name="Matsumoto T."/>
            <person name="Suzuki Y."/>
            <person name="Yoshikawa H."/>
            <person name="Taylor T.D."/>
            <person name="Sugiyama J."/>
        </authorList>
    </citation>
    <scope>NUCLEOTIDE SEQUENCE [LARGE SCALE GENOMIC DNA]</scope>
    <source>
        <strain evidence="10">CBS 9802 / IAM 14324 / JCM 22182 / KY 12970</strain>
    </source>
</reference>
<evidence type="ECO:0000256" key="6">
    <source>
        <dbReference type="ARBA" id="ARBA00023306"/>
    </source>
</evidence>
<feature type="region of interest" description="Disordered" evidence="8">
    <location>
        <begin position="309"/>
        <end position="363"/>
    </location>
</feature>
<keyword evidence="4 7" id="KW-0235">DNA replication</keyword>
<dbReference type="GO" id="GO:0031261">
    <property type="term" value="C:DNA replication preinitiation complex"/>
    <property type="evidence" value="ECO:0007669"/>
    <property type="project" value="TreeGrafter"/>
</dbReference>
<feature type="compositionally biased region" description="Basic and acidic residues" evidence="8">
    <location>
        <begin position="337"/>
        <end position="352"/>
    </location>
</feature>
<keyword evidence="5 7" id="KW-0539">Nucleus</keyword>
<proteinExistence type="inferred from homology"/>
<evidence type="ECO:0000256" key="3">
    <source>
        <dbReference type="ARBA" id="ARBA00018363"/>
    </source>
</evidence>
<dbReference type="HOGENOM" id="CLU_506305_0_0_1"/>
<dbReference type="InParanoid" id="G7DTK9"/>
<dbReference type="Proteomes" id="UP000009131">
    <property type="component" value="Unassembled WGS sequence"/>
</dbReference>
<evidence type="ECO:0000256" key="2">
    <source>
        <dbReference type="ARBA" id="ARBA00007276"/>
    </source>
</evidence>
<reference evidence="9 10" key="1">
    <citation type="journal article" date="2011" name="J. Gen. Appl. Microbiol.">
        <title>Draft genome sequencing of the enigmatic basidiomycete Mixia osmundae.</title>
        <authorList>
            <person name="Nishida H."/>
            <person name="Nagatsuka Y."/>
            <person name="Sugiyama J."/>
        </authorList>
    </citation>
    <scope>NUCLEOTIDE SEQUENCE [LARGE SCALE GENOMIC DNA]</scope>
    <source>
        <strain evidence="10">CBS 9802 / IAM 14324 / JCM 22182 / KY 12970</strain>
    </source>
</reference>
<dbReference type="GO" id="GO:0003697">
    <property type="term" value="F:single-stranded DNA binding"/>
    <property type="evidence" value="ECO:0007669"/>
    <property type="project" value="TreeGrafter"/>
</dbReference>
<dbReference type="GO" id="GO:0006270">
    <property type="term" value="P:DNA replication initiation"/>
    <property type="evidence" value="ECO:0007669"/>
    <property type="project" value="UniProtKB-UniRule"/>
</dbReference>
<feature type="region of interest" description="Disordered" evidence="8">
    <location>
        <begin position="52"/>
        <end position="171"/>
    </location>
</feature>
<evidence type="ECO:0000256" key="1">
    <source>
        <dbReference type="ARBA" id="ARBA00004123"/>
    </source>
</evidence>
<feature type="compositionally biased region" description="Basic and acidic residues" evidence="8">
    <location>
        <begin position="493"/>
        <end position="508"/>
    </location>
</feature>
<feature type="compositionally biased region" description="Basic and acidic residues" evidence="8">
    <location>
        <begin position="518"/>
        <end position="538"/>
    </location>
</feature>
<accession>G7DTK9</accession>
<feature type="compositionally biased region" description="Polar residues" evidence="8">
    <location>
        <begin position="228"/>
        <end position="240"/>
    </location>
</feature>
<comment type="caution">
    <text evidence="9">The sequence shown here is derived from an EMBL/GenBank/DDBJ whole genome shotgun (WGS) entry which is preliminary data.</text>
</comment>
<evidence type="ECO:0000256" key="7">
    <source>
        <dbReference type="RuleBase" id="RU367067"/>
    </source>
</evidence>
<dbReference type="STRING" id="764103.G7DTK9"/>
<dbReference type="GO" id="GO:1902977">
    <property type="term" value="P:mitotic DNA replication preinitiation complex assembly"/>
    <property type="evidence" value="ECO:0007669"/>
    <property type="project" value="TreeGrafter"/>
</dbReference>
<dbReference type="RefSeq" id="XP_014570419.1">
    <property type="nucleotide sequence ID" value="XM_014714933.1"/>
</dbReference>
<dbReference type="OrthoDB" id="8775810at2759"/>
<keyword evidence="6 7" id="KW-0131">Cell cycle</keyword>
<evidence type="ECO:0000256" key="5">
    <source>
        <dbReference type="ARBA" id="ARBA00023242"/>
    </source>
</evidence>
<feature type="compositionally biased region" description="Low complexity" evidence="8">
    <location>
        <begin position="52"/>
        <end position="62"/>
    </location>
</feature>
<feature type="compositionally biased region" description="Polar residues" evidence="8">
    <location>
        <begin position="310"/>
        <end position="327"/>
    </location>
</feature>
<dbReference type="InterPro" id="IPR040203">
    <property type="entry name" value="Sld2"/>
</dbReference>
<dbReference type="AlphaFoldDB" id="G7DTK9"/>
<comment type="subcellular location">
    <subcellularLocation>
        <location evidence="1 7">Nucleus</location>
    </subcellularLocation>
</comment>
<feature type="compositionally biased region" description="Low complexity" evidence="8">
    <location>
        <begin position="158"/>
        <end position="168"/>
    </location>
</feature>
<protein>
    <recommendedName>
        <fullName evidence="3 7">DNA replication regulator SLD2</fullName>
    </recommendedName>
</protein>
<dbReference type="PANTHER" id="PTHR28124">
    <property type="entry name" value="DNA REPLICATION REGULATOR SLD2"/>
    <property type="match status" value="1"/>
</dbReference>
<dbReference type="OMA" id="SDWEAHW"/>
<organism evidence="9 10">
    <name type="scientific">Mixia osmundae (strain CBS 9802 / IAM 14324 / JCM 22182 / KY 12970)</name>
    <dbReference type="NCBI Taxonomy" id="764103"/>
    <lineage>
        <taxon>Eukaryota</taxon>
        <taxon>Fungi</taxon>
        <taxon>Dikarya</taxon>
        <taxon>Basidiomycota</taxon>
        <taxon>Pucciniomycotina</taxon>
        <taxon>Mixiomycetes</taxon>
        <taxon>Mixiales</taxon>
        <taxon>Mixiaceae</taxon>
        <taxon>Mixia</taxon>
    </lineage>
</organism>
<feature type="region of interest" description="Disordered" evidence="8">
    <location>
        <begin position="463"/>
        <end position="538"/>
    </location>
</feature>
<name>G7DTK9_MIXOS</name>
<gene>
    <name evidence="9" type="primary">Mo00502</name>
    <name evidence="9" type="ORF">E5Q_00502</name>
</gene>
<dbReference type="InterPro" id="IPR021110">
    <property type="entry name" value="DNA_rep_checkpnt_protein"/>
</dbReference>
<evidence type="ECO:0000313" key="10">
    <source>
        <dbReference type="Proteomes" id="UP000009131"/>
    </source>
</evidence>
<feature type="region of interest" description="Disordered" evidence="8">
    <location>
        <begin position="203"/>
        <end position="287"/>
    </location>
</feature>
<sequence>MSQTISAATLKAEIKAWEKAFRAQHGRDVDSSDVKSAGMSDKYKQYHKLLKASKLAKASKGAPGKGKARSRERGESADDDPFAAPSQSSQESRKGLMRIRTRPAVESDEEAEPSDPTTAYKTPKRARSGDFVPHLTPSKSAERQNGTAVRTLSPFKRSQAQSGAASQAYHIVRSPSKLQTLISAHSSHAADTPRTRMKRFMAGEQGHTPVKDTARGSRAASVFAPSEPSASQDDPFSATQLAEPASTALVGPSPVKASQNSNFKPLFDLSPEKPAAPAKAAKRPSAKPIFGRDAFAASSSSQSTFVALSYGTSDPSATDTDVSSQNGAEAAKRKGKERSNDTRVVKKKRVDEPELDATPSEVALQDEIEPVRVESWQPWHRFRQQRGHAEKVDGDFSSDEESMPSRARAMSNGGIDHTDREVEVDPAVPSDLVELLSLRASPLKARRQKLIAERDAKISRILQEPSITQRERLARERSGLADLADDTQAPSAYHHDASDPDEIQHDSGQDDDWESEPEGWKDLDRLDDLDYDKDVSSE</sequence>
<comment type="function">
    <text evidence="7">Has a role in the initiation of DNA replication. Required at S-phase checkpoint.</text>
</comment>
<comment type="similarity">
    <text evidence="2 7">Belongs to the SLD2 family.</text>
</comment>
<keyword evidence="10" id="KW-1185">Reference proteome</keyword>
<dbReference type="GO" id="GO:0000727">
    <property type="term" value="P:double-strand break repair via break-induced replication"/>
    <property type="evidence" value="ECO:0007669"/>
    <property type="project" value="TreeGrafter"/>
</dbReference>
<feature type="compositionally biased region" description="Basic and acidic residues" evidence="8">
    <location>
        <begin position="469"/>
        <end position="479"/>
    </location>
</feature>
<evidence type="ECO:0000313" key="9">
    <source>
        <dbReference type="EMBL" id="GAA93856.1"/>
    </source>
</evidence>
<feature type="region of interest" description="Disordered" evidence="8">
    <location>
        <begin position="384"/>
        <end position="422"/>
    </location>
</feature>
<dbReference type="Gene3D" id="1.10.10.1460">
    <property type="match status" value="1"/>
</dbReference>